<dbReference type="PANTHER" id="PTHR34387">
    <property type="entry name" value="SLR1258 PROTEIN"/>
    <property type="match status" value="1"/>
</dbReference>
<dbReference type="InterPro" id="IPR052022">
    <property type="entry name" value="26kDa_periplasmic_antigen"/>
</dbReference>
<accession>A0A7C1K2L6</accession>
<dbReference type="Gene3D" id="3.30.110.170">
    <property type="entry name" value="Protein of unknown function (DUF541), domain 1"/>
    <property type="match status" value="1"/>
</dbReference>
<dbReference type="GO" id="GO:0006974">
    <property type="term" value="P:DNA damage response"/>
    <property type="evidence" value="ECO:0007669"/>
    <property type="project" value="TreeGrafter"/>
</dbReference>
<reference evidence="1" key="1">
    <citation type="journal article" date="2020" name="mSystems">
        <title>Genome- and Community-Level Interaction Insights into Carbon Utilization and Element Cycling Functions of Hydrothermarchaeota in Hydrothermal Sediment.</title>
        <authorList>
            <person name="Zhou Z."/>
            <person name="Liu Y."/>
            <person name="Xu W."/>
            <person name="Pan J."/>
            <person name="Luo Z.H."/>
            <person name="Li M."/>
        </authorList>
    </citation>
    <scope>NUCLEOTIDE SEQUENCE [LARGE SCALE GENOMIC DNA]</scope>
    <source>
        <strain evidence="1">SpSt-222</strain>
    </source>
</reference>
<dbReference type="InterPro" id="IPR007497">
    <property type="entry name" value="SIMPL/DUF541"/>
</dbReference>
<gene>
    <name evidence="1" type="ORF">ENP47_06575</name>
</gene>
<protein>
    <submittedName>
        <fullName evidence="1">DUF541 domain-containing protein</fullName>
    </submittedName>
</protein>
<dbReference type="EMBL" id="DSJL01000011">
    <property type="protein sequence ID" value="HEF65243.1"/>
    <property type="molecule type" value="Genomic_DNA"/>
</dbReference>
<dbReference type="AlphaFoldDB" id="A0A7C1K2L6"/>
<dbReference type="Gene3D" id="3.30.70.2970">
    <property type="entry name" value="Protein of unknown function (DUF541), domain 2"/>
    <property type="match status" value="1"/>
</dbReference>
<comment type="caution">
    <text evidence="1">The sequence shown here is derived from an EMBL/GenBank/DDBJ whole genome shotgun (WGS) entry which is preliminary data.</text>
</comment>
<proteinExistence type="predicted"/>
<sequence length="243" mass="25422">MRRAWFALLTVLGSLVLIGGAVTGVSSLRQPQPAAAQETTPPQRVISVSGEGRVSLMPDTAIVTLGAEVFDPDAAAAQREVERRMDAILAVFRQAGIPESKIKTVVYAITVERDWQQPSAPVTGYRVSHLVEVQVQPVQQVGELLGRAVQSGANAVTGVSFSVANPAAALRQARELAVRDAREKAAQLAQLTGVGLGAPVRIVESVTTPPIPVPVARTGPEAAAVPVGETTVVVTVSIDYAIQ</sequence>
<evidence type="ECO:0000313" key="1">
    <source>
        <dbReference type="EMBL" id="HEF65243.1"/>
    </source>
</evidence>
<organism evidence="1">
    <name type="scientific">Thermomicrobium roseum</name>
    <dbReference type="NCBI Taxonomy" id="500"/>
    <lineage>
        <taxon>Bacteria</taxon>
        <taxon>Pseudomonadati</taxon>
        <taxon>Thermomicrobiota</taxon>
        <taxon>Thermomicrobia</taxon>
        <taxon>Thermomicrobiales</taxon>
        <taxon>Thermomicrobiaceae</taxon>
        <taxon>Thermomicrobium</taxon>
    </lineage>
</organism>
<dbReference type="Pfam" id="PF04402">
    <property type="entry name" value="SIMPL"/>
    <property type="match status" value="1"/>
</dbReference>
<dbReference type="PANTHER" id="PTHR34387:SF1">
    <property type="entry name" value="PERIPLASMIC IMMUNOGENIC PROTEIN"/>
    <property type="match status" value="1"/>
</dbReference>
<name>A0A7C1K2L6_THERO</name>